<dbReference type="CDD" id="cd14014">
    <property type="entry name" value="STKc_PknB_like"/>
    <property type="match status" value="1"/>
</dbReference>
<evidence type="ECO:0000256" key="5">
    <source>
        <dbReference type="PROSITE-ProRule" id="PRU10141"/>
    </source>
</evidence>
<dbReference type="InterPro" id="IPR000719">
    <property type="entry name" value="Prot_kinase_dom"/>
</dbReference>
<dbReference type="SMART" id="SM00220">
    <property type="entry name" value="S_TKc"/>
    <property type="match status" value="1"/>
</dbReference>
<dbReference type="PROSITE" id="PS00107">
    <property type="entry name" value="PROTEIN_KINASE_ATP"/>
    <property type="match status" value="1"/>
</dbReference>
<keyword evidence="7" id="KW-0812">Transmembrane</keyword>
<dbReference type="EMBL" id="JBHSBM010000023">
    <property type="protein sequence ID" value="MFC4060786.1"/>
    <property type="molecule type" value="Genomic_DNA"/>
</dbReference>
<feature type="transmembrane region" description="Helical" evidence="7">
    <location>
        <begin position="568"/>
        <end position="586"/>
    </location>
</feature>
<evidence type="ECO:0000256" key="3">
    <source>
        <dbReference type="ARBA" id="ARBA00022777"/>
    </source>
</evidence>
<evidence type="ECO:0000313" key="10">
    <source>
        <dbReference type="Proteomes" id="UP001595850"/>
    </source>
</evidence>
<feature type="binding site" evidence="5">
    <location>
        <position position="42"/>
    </location>
    <ligand>
        <name>ATP</name>
        <dbReference type="ChEBI" id="CHEBI:30616"/>
    </ligand>
</feature>
<feature type="region of interest" description="Disordered" evidence="6">
    <location>
        <begin position="295"/>
        <end position="461"/>
    </location>
</feature>
<dbReference type="Proteomes" id="UP001595850">
    <property type="component" value="Unassembled WGS sequence"/>
</dbReference>
<evidence type="ECO:0000313" key="9">
    <source>
        <dbReference type="EMBL" id="MFC4060786.1"/>
    </source>
</evidence>
<dbReference type="Gene3D" id="1.10.510.10">
    <property type="entry name" value="Transferase(Phosphotransferase) domain 1"/>
    <property type="match status" value="1"/>
</dbReference>
<dbReference type="PANTHER" id="PTHR43289:SF34">
    <property type="entry name" value="SERINE_THREONINE-PROTEIN KINASE YBDM-RELATED"/>
    <property type="match status" value="1"/>
</dbReference>
<feature type="compositionally biased region" description="Basic and acidic residues" evidence="6">
    <location>
        <begin position="360"/>
        <end position="377"/>
    </location>
</feature>
<keyword evidence="3 9" id="KW-0418">Kinase</keyword>
<organism evidence="9 10">
    <name type="scientific">Planomonospora corallina</name>
    <dbReference type="NCBI Taxonomy" id="1806052"/>
    <lineage>
        <taxon>Bacteria</taxon>
        <taxon>Bacillati</taxon>
        <taxon>Actinomycetota</taxon>
        <taxon>Actinomycetes</taxon>
        <taxon>Streptosporangiales</taxon>
        <taxon>Streptosporangiaceae</taxon>
        <taxon>Planomonospora</taxon>
    </lineage>
</organism>
<feature type="transmembrane region" description="Helical" evidence="7">
    <location>
        <begin position="521"/>
        <end position="548"/>
    </location>
</feature>
<dbReference type="InterPro" id="IPR017441">
    <property type="entry name" value="Protein_kinase_ATP_BS"/>
</dbReference>
<evidence type="ECO:0000259" key="8">
    <source>
        <dbReference type="PROSITE" id="PS50011"/>
    </source>
</evidence>
<feature type="compositionally biased region" description="Pro residues" evidence="6">
    <location>
        <begin position="385"/>
        <end position="407"/>
    </location>
</feature>
<keyword evidence="10" id="KW-1185">Reference proteome</keyword>
<evidence type="ECO:0000256" key="7">
    <source>
        <dbReference type="SAM" id="Phobius"/>
    </source>
</evidence>
<feature type="domain" description="Protein kinase" evidence="8">
    <location>
        <begin position="14"/>
        <end position="269"/>
    </location>
</feature>
<evidence type="ECO:0000256" key="2">
    <source>
        <dbReference type="ARBA" id="ARBA00022741"/>
    </source>
</evidence>
<dbReference type="Pfam" id="PF00069">
    <property type="entry name" value="Pkinase"/>
    <property type="match status" value="1"/>
</dbReference>
<dbReference type="InterPro" id="IPR008271">
    <property type="entry name" value="Ser/Thr_kinase_AS"/>
</dbReference>
<feature type="transmembrane region" description="Helical" evidence="7">
    <location>
        <begin position="606"/>
        <end position="629"/>
    </location>
</feature>
<keyword evidence="7" id="KW-0472">Membrane</keyword>
<feature type="compositionally biased region" description="Pro residues" evidence="6">
    <location>
        <begin position="440"/>
        <end position="452"/>
    </location>
</feature>
<dbReference type="InterPro" id="IPR011009">
    <property type="entry name" value="Kinase-like_dom_sf"/>
</dbReference>
<dbReference type="SUPFAM" id="SSF56112">
    <property type="entry name" value="Protein kinase-like (PK-like)"/>
    <property type="match status" value="1"/>
</dbReference>
<protein>
    <submittedName>
        <fullName evidence="9">Serine/threonine-protein kinase</fullName>
        <ecNumber evidence="9">2.7.11.1</ecNumber>
    </submittedName>
</protein>
<evidence type="ECO:0000256" key="1">
    <source>
        <dbReference type="ARBA" id="ARBA00022679"/>
    </source>
</evidence>
<dbReference type="RefSeq" id="WP_377290356.1">
    <property type="nucleotide sequence ID" value="NZ_JBHSBM010000023.1"/>
</dbReference>
<feature type="transmembrane region" description="Helical" evidence="7">
    <location>
        <begin position="467"/>
        <end position="500"/>
    </location>
</feature>
<dbReference type="PANTHER" id="PTHR43289">
    <property type="entry name" value="MITOGEN-ACTIVATED PROTEIN KINASE KINASE KINASE 20-RELATED"/>
    <property type="match status" value="1"/>
</dbReference>
<sequence length="684" mass="72247">MTGDTQAPERLGPYRLLRKIGEGGMGAVHLGLDEDGREVAVKVLHPHVAADLKARDRLTREVETMRRVRSPYVADVLDARLSGAQPYIVTRFAPGRTLEETVLTDGPLPAEQVVRLARGMCAALVAVHAADVVHRDLKPANVMIVDGEPLVIDFGIAHLVNATRLTQTGMFVGTPGYLAPEIIRDSEITQAADVHALASTVFFAAVGKPPFGTGSFEVVCFNIMEGRANLDLAPAWLRGWLRRALDVDPAARPSAQELYRMARSLDPSVTSFHEEPPPTAVLDGGTKVIDPVPPDGTKVIDAVPPPPPSGDGTRVIDAVPPVDATRAGDPVPPPPPAADGTRVLPQDETFSDILTPVEYARPERRDRRAREARDEPGRPTGGPGAAPPPPYVPAPPAQRRTPPPPYPDQRVAGYPAPRPAGPAVPYAPPPAAQPQRQAPAAPPRRSPPPPAPQRQDRPPYRTGHPLAAALLLVIAVALACLLPVIASAVALVVVVCLRVGEYLFGDLAERRSVRGNSASDALIAVVGTPWALVKAVAATAITAPLAAMFGMCVWGGLRFIGQVETDPAAAYAAGAFVAGLFVLPGGGKPRKAVARTLTSVIRSPGAAMVTTIVLGTLAFFAVMAALGMAPSFEPWRPPSIAVKELTEEWKAQANESVMGTMDLIGGLVDDLLKSVGLGFLSFWK</sequence>
<keyword evidence="4 5" id="KW-0067">ATP-binding</keyword>
<evidence type="ECO:0000256" key="6">
    <source>
        <dbReference type="SAM" id="MobiDB-lite"/>
    </source>
</evidence>
<dbReference type="PROSITE" id="PS50011">
    <property type="entry name" value="PROTEIN_KINASE_DOM"/>
    <property type="match status" value="1"/>
</dbReference>
<feature type="compositionally biased region" description="Pro residues" evidence="6">
    <location>
        <begin position="416"/>
        <end position="432"/>
    </location>
</feature>
<accession>A0ABV8I9F4</accession>
<name>A0ABV8I9F4_9ACTN</name>
<keyword evidence="1 9" id="KW-0808">Transferase</keyword>
<dbReference type="GO" id="GO:0004674">
    <property type="term" value="F:protein serine/threonine kinase activity"/>
    <property type="evidence" value="ECO:0007669"/>
    <property type="project" value="UniProtKB-EC"/>
</dbReference>
<dbReference type="PROSITE" id="PS00108">
    <property type="entry name" value="PROTEIN_KINASE_ST"/>
    <property type="match status" value="1"/>
</dbReference>
<dbReference type="Gene3D" id="3.30.200.20">
    <property type="entry name" value="Phosphorylase Kinase, domain 1"/>
    <property type="match status" value="1"/>
</dbReference>
<evidence type="ECO:0000256" key="4">
    <source>
        <dbReference type="ARBA" id="ARBA00022840"/>
    </source>
</evidence>
<keyword evidence="2 5" id="KW-0547">Nucleotide-binding</keyword>
<proteinExistence type="predicted"/>
<reference evidence="10" key="1">
    <citation type="journal article" date="2019" name="Int. J. Syst. Evol. Microbiol.">
        <title>The Global Catalogue of Microorganisms (GCM) 10K type strain sequencing project: providing services to taxonomists for standard genome sequencing and annotation.</title>
        <authorList>
            <consortium name="The Broad Institute Genomics Platform"/>
            <consortium name="The Broad Institute Genome Sequencing Center for Infectious Disease"/>
            <person name="Wu L."/>
            <person name="Ma J."/>
        </authorList>
    </citation>
    <scope>NUCLEOTIDE SEQUENCE [LARGE SCALE GENOMIC DNA]</scope>
    <source>
        <strain evidence="10">TBRC 4489</strain>
    </source>
</reference>
<keyword evidence="7" id="KW-1133">Transmembrane helix</keyword>
<comment type="caution">
    <text evidence="9">The sequence shown here is derived from an EMBL/GenBank/DDBJ whole genome shotgun (WGS) entry which is preliminary data.</text>
</comment>
<dbReference type="EC" id="2.7.11.1" evidence="9"/>
<gene>
    <name evidence="9" type="ORF">ACFOWE_20995</name>
</gene>